<dbReference type="KEGG" id="ifn:GM661_16165"/>
<dbReference type="GO" id="GO:0005886">
    <property type="term" value="C:plasma membrane"/>
    <property type="evidence" value="ECO:0007669"/>
    <property type="project" value="UniProtKB-SubCell"/>
</dbReference>
<feature type="transmembrane region" description="Helical" evidence="6">
    <location>
        <begin position="112"/>
        <end position="132"/>
    </location>
</feature>
<keyword evidence="3 6" id="KW-0812">Transmembrane</keyword>
<reference evidence="7" key="1">
    <citation type="submission" date="2019-12" db="EMBL/GenBank/DDBJ databases">
        <authorList>
            <person name="zhang j."/>
            <person name="sun C.M."/>
        </authorList>
    </citation>
    <scope>NUCLEOTIDE SEQUENCE</scope>
    <source>
        <strain evidence="7">NS-1</strain>
    </source>
</reference>
<evidence type="ECO:0008006" key="9">
    <source>
        <dbReference type="Google" id="ProtNLM"/>
    </source>
</evidence>
<dbReference type="InterPro" id="IPR001851">
    <property type="entry name" value="ABC_transp_permease"/>
</dbReference>
<dbReference type="PANTHER" id="PTHR32196">
    <property type="entry name" value="ABC TRANSPORTER PERMEASE PROTEIN YPHD-RELATED-RELATED"/>
    <property type="match status" value="1"/>
</dbReference>
<feature type="transmembrane region" description="Helical" evidence="6">
    <location>
        <begin position="152"/>
        <end position="171"/>
    </location>
</feature>
<dbReference type="PANTHER" id="PTHR32196:SF69">
    <property type="entry name" value="BRANCHED-CHAIN AMINO ACID TRANSPORT SYSTEM, PERMEASE PROTEIN"/>
    <property type="match status" value="1"/>
</dbReference>
<keyword evidence="8" id="KW-1185">Reference proteome</keyword>
<name>A0A8A7KDP1_9FIRM</name>
<feature type="transmembrane region" description="Helical" evidence="6">
    <location>
        <begin position="7"/>
        <end position="28"/>
    </location>
</feature>
<keyword evidence="5 6" id="KW-0472">Membrane</keyword>
<evidence type="ECO:0000256" key="3">
    <source>
        <dbReference type="ARBA" id="ARBA00022692"/>
    </source>
</evidence>
<dbReference type="AlphaFoldDB" id="A0A8A7KDP1"/>
<keyword evidence="2" id="KW-1003">Cell membrane</keyword>
<gene>
    <name evidence="7" type="ORF">GM661_16165</name>
</gene>
<dbReference type="Pfam" id="PF02653">
    <property type="entry name" value="BPD_transp_2"/>
    <property type="match status" value="1"/>
</dbReference>
<feature type="transmembrane region" description="Helical" evidence="6">
    <location>
        <begin position="230"/>
        <end position="248"/>
    </location>
</feature>
<comment type="subcellular location">
    <subcellularLocation>
        <location evidence="1">Cell membrane</location>
        <topology evidence="1">Multi-pass membrane protein</topology>
    </subcellularLocation>
</comment>
<evidence type="ECO:0000313" key="7">
    <source>
        <dbReference type="EMBL" id="QTL99380.1"/>
    </source>
</evidence>
<feature type="transmembrane region" description="Helical" evidence="6">
    <location>
        <begin position="60"/>
        <end position="76"/>
    </location>
</feature>
<sequence>MSRKIRLFIIYILVMLFFHIITSGKFLILSNIRVVISHAIIPTFIVWALCFIFKADIMDLSLGAVMVVASTVAGFLGLKFGYLGLVSGGLITGLLLEYINCKVFSKLKIPSWVTGLAMAMIYESAVAYYSFLCVKNGQEIVHLGDKVRALGLIPYNIIFWFLGFVLAYILYNYTSIGLNIKAVGGNEEVSSKMGVNVEKAKIYAVLIGGIFIGLAGAINESYAGRVMPLTGLSSIALIFQPLAAFLMAQAMENTLNIVIGATIGAISISALFNTLTLLGVPSGTWQEVILGLSVVVIAGISQKNVRGVVK</sequence>
<feature type="transmembrane region" description="Helical" evidence="6">
    <location>
        <begin position="200"/>
        <end position="218"/>
    </location>
</feature>
<evidence type="ECO:0000256" key="4">
    <source>
        <dbReference type="ARBA" id="ARBA00022989"/>
    </source>
</evidence>
<feature type="transmembrane region" description="Helical" evidence="6">
    <location>
        <begin position="255"/>
        <end position="278"/>
    </location>
</feature>
<feature type="transmembrane region" description="Helical" evidence="6">
    <location>
        <begin position="82"/>
        <end position="100"/>
    </location>
</feature>
<dbReference type="Proteomes" id="UP000665020">
    <property type="component" value="Chromosome"/>
</dbReference>
<dbReference type="RefSeq" id="WP_230867731.1">
    <property type="nucleotide sequence ID" value="NZ_CP046640.1"/>
</dbReference>
<dbReference type="GO" id="GO:0022857">
    <property type="term" value="F:transmembrane transporter activity"/>
    <property type="evidence" value="ECO:0007669"/>
    <property type="project" value="InterPro"/>
</dbReference>
<keyword evidence="4 6" id="KW-1133">Transmembrane helix</keyword>
<feature type="transmembrane region" description="Helical" evidence="6">
    <location>
        <begin position="284"/>
        <end position="301"/>
    </location>
</feature>
<evidence type="ECO:0000313" key="8">
    <source>
        <dbReference type="Proteomes" id="UP000665020"/>
    </source>
</evidence>
<evidence type="ECO:0000256" key="2">
    <source>
        <dbReference type="ARBA" id="ARBA00022475"/>
    </source>
</evidence>
<evidence type="ECO:0000256" key="1">
    <source>
        <dbReference type="ARBA" id="ARBA00004651"/>
    </source>
</evidence>
<proteinExistence type="predicted"/>
<protein>
    <recommendedName>
        <fullName evidence="9">ABC transporter permease</fullName>
    </recommendedName>
</protein>
<evidence type="ECO:0000256" key="6">
    <source>
        <dbReference type="SAM" id="Phobius"/>
    </source>
</evidence>
<dbReference type="EMBL" id="CP046640">
    <property type="protein sequence ID" value="QTL99380.1"/>
    <property type="molecule type" value="Genomic_DNA"/>
</dbReference>
<accession>A0A8A7KDP1</accession>
<organism evidence="7 8">
    <name type="scientific">Iocasia fonsfrigidae</name>
    <dbReference type="NCBI Taxonomy" id="2682810"/>
    <lineage>
        <taxon>Bacteria</taxon>
        <taxon>Bacillati</taxon>
        <taxon>Bacillota</taxon>
        <taxon>Clostridia</taxon>
        <taxon>Halanaerobiales</taxon>
        <taxon>Halanaerobiaceae</taxon>
        <taxon>Iocasia</taxon>
    </lineage>
</organism>
<feature type="transmembrane region" description="Helical" evidence="6">
    <location>
        <begin position="34"/>
        <end position="53"/>
    </location>
</feature>
<evidence type="ECO:0000256" key="5">
    <source>
        <dbReference type="ARBA" id="ARBA00023136"/>
    </source>
</evidence>